<evidence type="ECO:0000256" key="1">
    <source>
        <dbReference type="SAM" id="Coils"/>
    </source>
</evidence>
<dbReference type="OMA" id="CEHHRAR"/>
<name>A0A8J5X6H7_DIALT</name>
<evidence type="ECO:0000256" key="2">
    <source>
        <dbReference type="SAM" id="MobiDB-lite"/>
    </source>
</evidence>
<feature type="region of interest" description="Disordered" evidence="2">
    <location>
        <begin position="445"/>
        <end position="471"/>
    </location>
</feature>
<accession>A0A8J5X6H7</accession>
<comment type="caution">
    <text evidence="3">The sequence shown here is derived from an EMBL/GenBank/DDBJ whole genome shotgun (WGS) entry which is preliminary data.</text>
</comment>
<sequence>MAERLSIGRGVLGLLDRGAQRAADRVLNALQDLADDDEDNGSDTDEPSDGDEPVGRYGVDGRRGFDAARAAVGARAGAGADATADAAWPRAPSPIKRSTVPPDAAADAPHVDERVASPPPDAGGGDAPAVAHGASAGADEVSLSEASAVEAAVRRAQRALLTEWSGAQFAAETALTTEIGALEFELDLEREIRRGLSAREASWAALHDRLRIEAAQREADAARREGASADALRDEVVALRARALAQQAALRERDLMLDELASSAAQGDAVTWRARAELAQSEVAELKARARALADEHEPELARARLERADALARVRALEADLEGVRAVARGAEGQLARLSGALHLHVAEADELAGRLREAEARLANAVDRQVARSWVVNFVESAAARGGLSAQGAGARRRELLEMMAAWWDFTAEDRIRVGLVGTADALLDPRESLGERWGQFLDRESEGGGGSVWHAPPAPRLDRSTTRG</sequence>
<feature type="compositionally biased region" description="Low complexity" evidence="2">
    <location>
        <begin position="127"/>
        <end position="138"/>
    </location>
</feature>
<keyword evidence="4" id="KW-1185">Reference proteome</keyword>
<evidence type="ECO:0000313" key="3">
    <source>
        <dbReference type="EMBL" id="KAG8460443.1"/>
    </source>
</evidence>
<protein>
    <submittedName>
        <fullName evidence="3">Uncharacterized protein</fullName>
    </submittedName>
</protein>
<organism evidence="3 4">
    <name type="scientific">Diacronema lutheri</name>
    <name type="common">Unicellular marine alga</name>
    <name type="synonym">Monochrysis lutheri</name>
    <dbReference type="NCBI Taxonomy" id="2081491"/>
    <lineage>
        <taxon>Eukaryota</taxon>
        <taxon>Haptista</taxon>
        <taxon>Haptophyta</taxon>
        <taxon>Pavlovophyceae</taxon>
        <taxon>Pavlovales</taxon>
        <taxon>Pavlovaceae</taxon>
        <taxon>Diacronema</taxon>
    </lineage>
</organism>
<reference evidence="3" key="1">
    <citation type="submission" date="2021-05" db="EMBL/GenBank/DDBJ databases">
        <title>The genome of the haptophyte Pavlova lutheri (Diacronema luteri, Pavlovales) - a model for lipid biosynthesis in eukaryotic algae.</title>
        <authorList>
            <person name="Hulatt C.J."/>
            <person name="Posewitz M.C."/>
        </authorList>
    </citation>
    <scope>NUCLEOTIDE SEQUENCE</scope>
    <source>
        <strain evidence="3">NIVA-4/92</strain>
    </source>
</reference>
<gene>
    <name evidence="3" type="ORF">KFE25_013093</name>
</gene>
<dbReference type="OrthoDB" id="10637994at2759"/>
<dbReference type="AlphaFoldDB" id="A0A8J5X6H7"/>
<feature type="compositionally biased region" description="Acidic residues" evidence="2">
    <location>
        <begin position="33"/>
        <end position="52"/>
    </location>
</feature>
<dbReference type="EMBL" id="JAGTXO010000032">
    <property type="protein sequence ID" value="KAG8460443.1"/>
    <property type="molecule type" value="Genomic_DNA"/>
</dbReference>
<keyword evidence="1" id="KW-0175">Coiled coil</keyword>
<feature type="coiled-coil region" evidence="1">
    <location>
        <begin position="269"/>
        <end position="370"/>
    </location>
</feature>
<feature type="region of interest" description="Disordered" evidence="2">
    <location>
        <begin position="31"/>
        <end position="138"/>
    </location>
</feature>
<dbReference type="Proteomes" id="UP000751190">
    <property type="component" value="Unassembled WGS sequence"/>
</dbReference>
<proteinExistence type="predicted"/>
<feature type="compositionally biased region" description="Low complexity" evidence="2">
    <location>
        <begin position="67"/>
        <end position="87"/>
    </location>
</feature>
<evidence type="ECO:0000313" key="4">
    <source>
        <dbReference type="Proteomes" id="UP000751190"/>
    </source>
</evidence>